<accession>A0A7R9J6L7</accession>
<gene>
    <name evidence="1" type="ORF">TCMB3V08_LOCUS6300</name>
</gene>
<protein>
    <submittedName>
        <fullName evidence="1">(California timema) hypothetical protein</fullName>
    </submittedName>
</protein>
<name>A0A7R9J6L7_TIMCA</name>
<evidence type="ECO:0000313" key="1">
    <source>
        <dbReference type="EMBL" id="CAD7573669.1"/>
    </source>
</evidence>
<dbReference type="EMBL" id="OE181769">
    <property type="protein sequence ID" value="CAD7573669.1"/>
    <property type="molecule type" value="Genomic_DNA"/>
</dbReference>
<sequence length="498" mass="54507">MLTSIWNEVSRLSRGGAPLRPDLRLMSHSASLSSCECESENREGGMASLQDDIIVLELNKDVSGSEPDSSDNNDIDIECNNDNEDLELFDKSVLKQRIVNSPRPILCLKETSSWLAATCPPGVSPSESLPRVSYSEIGRCRVKIFLTSESVLPRLSDSETVVESVLAAVQSVLKLLESAPRACCCLRPWQISIAGPLPAESVLKLLESLLRAFCCPPTLTAKYCWSLTCRLYLEAAGVCTESLLLSPILTDKYCWSLTCRVCLEAAGVCTESLQLSPNPDSQNVKPVVQALGSRWLKQKGLCVRLIAGLSLDNGGTGRGEVQDAVNPFCGLYVVGHQCPFICALALTVLDDEVQDGTAAITPSIQPYGDYCRVDREKLGLFGLHRNCAVREHDQHYSQVLTSSLTVKHLQRPYENHSRFMIREIMSIHCRLPVAMCDLLTLFSPSLSVLAETGSEDGPASNCFIIGVLKLTFFLCGDLDSLTGVTQAQSVFRHNTKMI</sequence>
<reference evidence="1" key="1">
    <citation type="submission" date="2020-11" db="EMBL/GenBank/DDBJ databases">
        <authorList>
            <person name="Tran Van P."/>
        </authorList>
    </citation>
    <scope>NUCLEOTIDE SEQUENCE</scope>
</reference>
<proteinExistence type="predicted"/>
<dbReference type="AlphaFoldDB" id="A0A7R9J6L7"/>
<organism evidence="1">
    <name type="scientific">Timema californicum</name>
    <name type="common">California timema</name>
    <name type="synonym">Walking stick</name>
    <dbReference type="NCBI Taxonomy" id="61474"/>
    <lineage>
        <taxon>Eukaryota</taxon>
        <taxon>Metazoa</taxon>
        <taxon>Ecdysozoa</taxon>
        <taxon>Arthropoda</taxon>
        <taxon>Hexapoda</taxon>
        <taxon>Insecta</taxon>
        <taxon>Pterygota</taxon>
        <taxon>Neoptera</taxon>
        <taxon>Polyneoptera</taxon>
        <taxon>Phasmatodea</taxon>
        <taxon>Timematodea</taxon>
        <taxon>Timematoidea</taxon>
        <taxon>Timematidae</taxon>
        <taxon>Timema</taxon>
    </lineage>
</organism>